<dbReference type="SUPFAM" id="SSF53335">
    <property type="entry name" value="S-adenosyl-L-methionine-dependent methyltransferases"/>
    <property type="match status" value="1"/>
</dbReference>
<dbReference type="CDD" id="cd02440">
    <property type="entry name" value="AdoMet_MTases"/>
    <property type="match status" value="1"/>
</dbReference>
<dbReference type="PANTHER" id="PTHR14614:SF97">
    <property type="entry name" value="S-ADENOSYL-L-METHIONINE-DEPENDENT METHYLTRANSFERASES SUPERFAMILY PROTEIN"/>
    <property type="match status" value="1"/>
</dbReference>
<dbReference type="InterPro" id="IPR029063">
    <property type="entry name" value="SAM-dependent_MTases_sf"/>
</dbReference>
<dbReference type="InterPro" id="IPR019410">
    <property type="entry name" value="Methyltransf_16"/>
</dbReference>
<feature type="compositionally biased region" description="Acidic residues" evidence="1">
    <location>
        <begin position="14"/>
        <end position="23"/>
    </location>
</feature>
<name>A0AAD8M047_9APIA</name>
<sequence length="252" mass="28902">MDIALFSPSSLFAQDDDSSTDEENAEAQQKFVERNHQFPGMELLIREFTFHQLNANLLWPGSFAFAEWLVQHKSWIEGKRIIELGSGTGGLAIFLWKLFQIDITTSDYDDSDIEENIAHNCKVNGVIPVLPHIKHSWGDAFPTAYPDWDLVIASDILLYVKQYNNLIRTLSFLLKMRMPNSDEPIQRRNAKENGKYPGASRPSFLMSWRRRIGKEEESNFFNGCENAGLEVQHLGSRVYCIKPRETDANKTD</sequence>
<dbReference type="EMBL" id="JAUIZM010000011">
    <property type="protein sequence ID" value="KAK1355696.1"/>
    <property type="molecule type" value="Genomic_DNA"/>
</dbReference>
<dbReference type="PANTHER" id="PTHR14614">
    <property type="entry name" value="HEPATOCELLULAR CARCINOMA-ASSOCIATED ANTIGEN"/>
    <property type="match status" value="1"/>
</dbReference>
<proteinExistence type="predicted"/>
<keyword evidence="3" id="KW-1185">Reference proteome</keyword>
<accession>A0AAD8M047</accession>
<organism evidence="2 3">
    <name type="scientific">Heracleum sosnowskyi</name>
    <dbReference type="NCBI Taxonomy" id="360622"/>
    <lineage>
        <taxon>Eukaryota</taxon>
        <taxon>Viridiplantae</taxon>
        <taxon>Streptophyta</taxon>
        <taxon>Embryophyta</taxon>
        <taxon>Tracheophyta</taxon>
        <taxon>Spermatophyta</taxon>
        <taxon>Magnoliopsida</taxon>
        <taxon>eudicotyledons</taxon>
        <taxon>Gunneridae</taxon>
        <taxon>Pentapetalae</taxon>
        <taxon>asterids</taxon>
        <taxon>campanulids</taxon>
        <taxon>Apiales</taxon>
        <taxon>Apiaceae</taxon>
        <taxon>Apioideae</taxon>
        <taxon>apioid superclade</taxon>
        <taxon>Tordylieae</taxon>
        <taxon>Tordyliinae</taxon>
        <taxon>Heracleum</taxon>
    </lineage>
</organism>
<reference evidence="2" key="1">
    <citation type="submission" date="2023-02" db="EMBL/GenBank/DDBJ databases">
        <title>Genome of toxic invasive species Heracleum sosnowskyi carries increased number of genes despite the absence of recent whole-genome duplications.</title>
        <authorList>
            <person name="Schelkunov M."/>
            <person name="Shtratnikova V."/>
            <person name="Makarenko M."/>
            <person name="Klepikova A."/>
            <person name="Omelchenko D."/>
            <person name="Novikova G."/>
            <person name="Obukhova E."/>
            <person name="Bogdanov V."/>
            <person name="Penin A."/>
            <person name="Logacheva M."/>
        </authorList>
    </citation>
    <scope>NUCLEOTIDE SEQUENCE</scope>
    <source>
        <strain evidence="2">Hsosn_3</strain>
        <tissue evidence="2">Leaf</tissue>
    </source>
</reference>
<protein>
    <submittedName>
        <fullName evidence="2">Protein N-methyltransferase NNT1</fullName>
    </submittedName>
</protein>
<evidence type="ECO:0000313" key="3">
    <source>
        <dbReference type="Proteomes" id="UP001237642"/>
    </source>
</evidence>
<evidence type="ECO:0000313" key="2">
    <source>
        <dbReference type="EMBL" id="KAK1355696.1"/>
    </source>
</evidence>
<dbReference type="Gene3D" id="3.40.50.150">
    <property type="entry name" value="Vaccinia Virus protein VP39"/>
    <property type="match status" value="1"/>
</dbReference>
<reference evidence="2" key="2">
    <citation type="submission" date="2023-05" db="EMBL/GenBank/DDBJ databases">
        <authorList>
            <person name="Schelkunov M.I."/>
        </authorList>
    </citation>
    <scope>NUCLEOTIDE SEQUENCE</scope>
    <source>
        <strain evidence="2">Hsosn_3</strain>
        <tissue evidence="2">Leaf</tissue>
    </source>
</reference>
<comment type="caution">
    <text evidence="2">The sequence shown here is derived from an EMBL/GenBank/DDBJ whole genome shotgun (WGS) entry which is preliminary data.</text>
</comment>
<dbReference type="Proteomes" id="UP001237642">
    <property type="component" value="Unassembled WGS sequence"/>
</dbReference>
<dbReference type="Pfam" id="PF10294">
    <property type="entry name" value="Methyltransf_16"/>
    <property type="match status" value="1"/>
</dbReference>
<gene>
    <name evidence="2" type="ORF">POM88_048952</name>
</gene>
<dbReference type="AlphaFoldDB" id="A0AAD8M047"/>
<evidence type="ECO:0000256" key="1">
    <source>
        <dbReference type="SAM" id="MobiDB-lite"/>
    </source>
</evidence>
<feature type="region of interest" description="Disordered" evidence="1">
    <location>
        <begin position="1"/>
        <end position="23"/>
    </location>
</feature>